<accession>A0ABP0M7F5</accession>
<evidence type="ECO:0000313" key="2">
    <source>
        <dbReference type="EMBL" id="CAK9002004.1"/>
    </source>
</evidence>
<dbReference type="EMBL" id="CAXAMN010002913">
    <property type="protein sequence ID" value="CAK9002004.1"/>
    <property type="molecule type" value="Genomic_DNA"/>
</dbReference>
<dbReference type="EMBL" id="CAXAMN010015785">
    <property type="protein sequence ID" value="CAK9046642.1"/>
    <property type="molecule type" value="Genomic_DNA"/>
</dbReference>
<dbReference type="PROSITE" id="PS00018">
    <property type="entry name" value="EF_HAND_1"/>
    <property type="match status" value="1"/>
</dbReference>
<organism evidence="3 4">
    <name type="scientific">Durusdinium trenchii</name>
    <dbReference type="NCBI Taxonomy" id="1381693"/>
    <lineage>
        <taxon>Eukaryota</taxon>
        <taxon>Sar</taxon>
        <taxon>Alveolata</taxon>
        <taxon>Dinophyceae</taxon>
        <taxon>Suessiales</taxon>
        <taxon>Symbiodiniaceae</taxon>
        <taxon>Durusdinium</taxon>
    </lineage>
</organism>
<sequence length="232" mass="24893">MFPLLVNLLAVAFASESCPSGADVTSLLTHQSPHVALSRGTRPLWMSEVFTDFTLRDLACQGKPSEGFTRECWGSSFDRFDRNGDGIISAEDVQVLESETTKNNLTHADVRAGIAVACQWYPEEAMQFIVHEPLITSLVFDDTGIDQLPPPPPPPFTMPSQVTQALQVLPASPVNGTSLMLIEAEDCVGAVVKVTVTSLGLGFGILGVPAPDPQLVAALIHSNPGRQNESRI</sequence>
<reference evidence="3 4" key="1">
    <citation type="submission" date="2024-02" db="EMBL/GenBank/DDBJ databases">
        <authorList>
            <person name="Chen Y."/>
            <person name="Shah S."/>
            <person name="Dougan E. K."/>
            <person name="Thang M."/>
            <person name="Chan C."/>
        </authorList>
    </citation>
    <scope>NUCLEOTIDE SEQUENCE [LARGE SCALE GENOMIC DNA]</scope>
</reference>
<comment type="caution">
    <text evidence="3">The sequence shown here is derived from an EMBL/GenBank/DDBJ whole genome shotgun (WGS) entry which is preliminary data.</text>
</comment>
<dbReference type="InterPro" id="IPR002048">
    <property type="entry name" value="EF_hand_dom"/>
</dbReference>
<evidence type="ECO:0000259" key="1">
    <source>
        <dbReference type="PROSITE" id="PS50222"/>
    </source>
</evidence>
<keyword evidence="4" id="KW-1185">Reference proteome</keyword>
<protein>
    <recommendedName>
        <fullName evidence="1">EF-hand domain-containing protein</fullName>
    </recommendedName>
</protein>
<dbReference type="PROSITE" id="PS50222">
    <property type="entry name" value="EF_HAND_2"/>
    <property type="match status" value="1"/>
</dbReference>
<dbReference type="Proteomes" id="UP001642484">
    <property type="component" value="Unassembled WGS sequence"/>
</dbReference>
<name>A0ABP0M7F5_9DINO</name>
<feature type="domain" description="EF-hand" evidence="1">
    <location>
        <begin position="68"/>
        <end position="103"/>
    </location>
</feature>
<proteinExistence type="predicted"/>
<gene>
    <name evidence="3" type="ORF">CCMP2556_LOCUS24226</name>
    <name evidence="2" type="ORF">CCMP2556_LOCUS6690</name>
</gene>
<evidence type="ECO:0000313" key="3">
    <source>
        <dbReference type="EMBL" id="CAK9046642.1"/>
    </source>
</evidence>
<dbReference type="InterPro" id="IPR018247">
    <property type="entry name" value="EF_Hand_1_Ca_BS"/>
</dbReference>
<evidence type="ECO:0000313" key="4">
    <source>
        <dbReference type="Proteomes" id="UP001642484"/>
    </source>
</evidence>